<protein>
    <submittedName>
        <fullName evidence="1">Uncharacterized protein</fullName>
    </submittedName>
</protein>
<evidence type="ECO:0000313" key="1">
    <source>
        <dbReference type="EMBL" id="MPN56264.1"/>
    </source>
</evidence>
<organism evidence="1">
    <name type="scientific">bioreactor metagenome</name>
    <dbReference type="NCBI Taxonomy" id="1076179"/>
    <lineage>
        <taxon>unclassified sequences</taxon>
        <taxon>metagenomes</taxon>
        <taxon>ecological metagenomes</taxon>
    </lineage>
</organism>
<accession>A0A645J716</accession>
<dbReference type="AlphaFoldDB" id="A0A645J716"/>
<sequence length="56" mass="6395">MIIPAKDAETVLAKAKNKYQNELKIRELISKGAWAPEPTDEELKARGCDIIDDYYK</sequence>
<gene>
    <name evidence="1" type="ORF">SDC9_203950</name>
</gene>
<comment type="caution">
    <text evidence="1">The sequence shown here is derived from an EMBL/GenBank/DDBJ whole genome shotgun (WGS) entry which is preliminary data.</text>
</comment>
<proteinExistence type="predicted"/>
<dbReference type="EMBL" id="VSSQ01126403">
    <property type="protein sequence ID" value="MPN56264.1"/>
    <property type="molecule type" value="Genomic_DNA"/>
</dbReference>
<reference evidence="1" key="1">
    <citation type="submission" date="2019-08" db="EMBL/GenBank/DDBJ databases">
        <authorList>
            <person name="Kucharzyk K."/>
            <person name="Murdoch R.W."/>
            <person name="Higgins S."/>
            <person name="Loffler F."/>
        </authorList>
    </citation>
    <scope>NUCLEOTIDE SEQUENCE</scope>
</reference>
<name>A0A645J716_9ZZZZ</name>